<dbReference type="EMBL" id="JBJQOH010000004">
    <property type="protein sequence ID" value="KAL3690433.1"/>
    <property type="molecule type" value="Genomic_DNA"/>
</dbReference>
<gene>
    <name evidence="1" type="ORF">R1sor_016742</name>
</gene>
<comment type="caution">
    <text evidence="1">The sequence shown here is derived from an EMBL/GenBank/DDBJ whole genome shotgun (WGS) entry which is preliminary data.</text>
</comment>
<evidence type="ECO:0000313" key="2">
    <source>
        <dbReference type="Proteomes" id="UP001633002"/>
    </source>
</evidence>
<dbReference type="Proteomes" id="UP001633002">
    <property type="component" value="Unassembled WGS sequence"/>
</dbReference>
<proteinExistence type="predicted"/>
<reference evidence="1 2" key="1">
    <citation type="submission" date="2024-09" db="EMBL/GenBank/DDBJ databases">
        <title>Chromosome-scale assembly of Riccia sorocarpa.</title>
        <authorList>
            <person name="Paukszto L."/>
        </authorList>
    </citation>
    <scope>NUCLEOTIDE SEQUENCE [LARGE SCALE GENOMIC DNA]</scope>
    <source>
        <strain evidence="1">LP-2024</strain>
        <tissue evidence="1">Aerial parts of the thallus</tissue>
    </source>
</reference>
<dbReference type="AlphaFoldDB" id="A0ABD3HGA9"/>
<name>A0ABD3HGA9_9MARC</name>
<organism evidence="1 2">
    <name type="scientific">Riccia sorocarpa</name>
    <dbReference type="NCBI Taxonomy" id="122646"/>
    <lineage>
        <taxon>Eukaryota</taxon>
        <taxon>Viridiplantae</taxon>
        <taxon>Streptophyta</taxon>
        <taxon>Embryophyta</taxon>
        <taxon>Marchantiophyta</taxon>
        <taxon>Marchantiopsida</taxon>
        <taxon>Marchantiidae</taxon>
        <taxon>Marchantiales</taxon>
        <taxon>Ricciaceae</taxon>
        <taxon>Riccia</taxon>
    </lineage>
</organism>
<protein>
    <submittedName>
        <fullName evidence="1">Uncharacterized protein</fullName>
    </submittedName>
</protein>
<evidence type="ECO:0000313" key="1">
    <source>
        <dbReference type="EMBL" id="KAL3690433.1"/>
    </source>
</evidence>
<keyword evidence="2" id="KW-1185">Reference proteome</keyword>
<accession>A0ABD3HGA9</accession>
<sequence length="335" mass="38262">MQKRLGSWTFRMLSFAGRMVVMKHVLKAMPNHLFTWKALRLRQILKVFTPTQEVWTQALQALLQHAVAKRPRGGIHKQWTAQEILLACCPKRIPRAQTTTGLLMAWNEAVTNLKIDAEALRLEEDSHIQLYTSLANKYGQLTQEDAARTKKVLKAARVNTVGQWADWAHELHDHQPLRESEVLVVEHGLHIEVQSGGAAALPWTWHIGNRQKWADLRYLAEVNHGYAPCETTWLKAFDTAFRNNTPASYILVVAILKAIWTERNTKCYASRNIQIPCSVSLRLAADMVEALVTKAHEGSRKRDSLVEASRFVRLLLTRLDRTQDEPLNQLSSQKE</sequence>